<gene>
    <name evidence="3" type="ORF">SAMN04488508_103448</name>
</gene>
<dbReference type="PRINTS" id="PR00813">
    <property type="entry name" value="BCTERIALGSPG"/>
</dbReference>
<organism evidence="3 4">
    <name type="scientific">Aquimarina spongiae</name>
    <dbReference type="NCBI Taxonomy" id="570521"/>
    <lineage>
        <taxon>Bacteria</taxon>
        <taxon>Pseudomonadati</taxon>
        <taxon>Bacteroidota</taxon>
        <taxon>Flavobacteriia</taxon>
        <taxon>Flavobacteriales</taxon>
        <taxon>Flavobacteriaceae</taxon>
        <taxon>Aquimarina</taxon>
    </lineage>
</organism>
<sequence length="167" mass="18899">MRVTFVLEMQPLINEKVYFCQLSPPKFIKTLVMNAKIYKLKAFNLQEMLLVLAIIGILLLIALPNFLPLIAQTKAQEAKIQLSTISNMQTQYRYLNSKYSLDFSEINYEAPTTVQNGGTANYSYEIIEASVSNFKARATAVVDFDGDGTFNVWEIDEKGSPKQIVKD</sequence>
<accession>A0A1M6EKY7</accession>
<keyword evidence="2" id="KW-0812">Transmembrane</keyword>
<reference evidence="4" key="1">
    <citation type="submission" date="2016-11" db="EMBL/GenBank/DDBJ databases">
        <authorList>
            <person name="Varghese N."/>
            <person name="Submissions S."/>
        </authorList>
    </citation>
    <scope>NUCLEOTIDE SEQUENCE [LARGE SCALE GENOMIC DNA]</scope>
    <source>
        <strain evidence="4">DSM 22623</strain>
    </source>
</reference>
<dbReference type="STRING" id="570521.SAMN04488508_103448"/>
<evidence type="ECO:0000313" key="3">
    <source>
        <dbReference type="EMBL" id="SHI85910.1"/>
    </source>
</evidence>
<name>A0A1M6EKY7_9FLAO</name>
<keyword evidence="2" id="KW-0472">Membrane</keyword>
<feature type="transmembrane region" description="Helical" evidence="2">
    <location>
        <begin position="48"/>
        <end position="71"/>
    </location>
</feature>
<dbReference type="Gene3D" id="3.30.700.10">
    <property type="entry name" value="Glycoprotein, Type 4 Pilin"/>
    <property type="match status" value="1"/>
</dbReference>
<dbReference type="AlphaFoldDB" id="A0A1M6EKY7"/>
<dbReference type="SUPFAM" id="SSF54523">
    <property type="entry name" value="Pili subunits"/>
    <property type="match status" value="1"/>
</dbReference>
<dbReference type="GO" id="GO:0015628">
    <property type="term" value="P:protein secretion by the type II secretion system"/>
    <property type="evidence" value="ECO:0007669"/>
    <property type="project" value="InterPro"/>
</dbReference>
<dbReference type="GO" id="GO:0015627">
    <property type="term" value="C:type II protein secretion system complex"/>
    <property type="evidence" value="ECO:0007669"/>
    <property type="project" value="InterPro"/>
</dbReference>
<proteinExistence type="predicted"/>
<keyword evidence="2" id="KW-1133">Transmembrane helix</keyword>
<dbReference type="Proteomes" id="UP000184432">
    <property type="component" value="Unassembled WGS sequence"/>
</dbReference>
<keyword evidence="4" id="KW-1185">Reference proteome</keyword>
<evidence type="ECO:0000256" key="1">
    <source>
        <dbReference type="ARBA" id="ARBA00022481"/>
    </source>
</evidence>
<dbReference type="InterPro" id="IPR045584">
    <property type="entry name" value="Pilin-like"/>
</dbReference>
<keyword evidence="1" id="KW-0488">Methylation</keyword>
<dbReference type="InterPro" id="IPR000983">
    <property type="entry name" value="Bac_GSPG_pilin"/>
</dbReference>
<dbReference type="EMBL" id="FQYP01000003">
    <property type="protein sequence ID" value="SHI85910.1"/>
    <property type="molecule type" value="Genomic_DNA"/>
</dbReference>
<evidence type="ECO:0000313" key="4">
    <source>
        <dbReference type="Proteomes" id="UP000184432"/>
    </source>
</evidence>
<protein>
    <submittedName>
        <fullName evidence="3">Type II secretion system protein G (GspG)</fullName>
    </submittedName>
</protein>
<evidence type="ECO:0000256" key="2">
    <source>
        <dbReference type="SAM" id="Phobius"/>
    </source>
</evidence>
<dbReference type="InterPro" id="IPR012902">
    <property type="entry name" value="N_methyl_site"/>
</dbReference>
<dbReference type="NCBIfam" id="TIGR02532">
    <property type="entry name" value="IV_pilin_GFxxxE"/>
    <property type="match status" value="1"/>
</dbReference>